<organism evidence="2 3">
    <name type="scientific">Rhizophagus clarus</name>
    <dbReference type="NCBI Taxonomy" id="94130"/>
    <lineage>
        <taxon>Eukaryota</taxon>
        <taxon>Fungi</taxon>
        <taxon>Fungi incertae sedis</taxon>
        <taxon>Mucoromycota</taxon>
        <taxon>Glomeromycotina</taxon>
        <taxon>Glomeromycetes</taxon>
        <taxon>Glomerales</taxon>
        <taxon>Glomeraceae</taxon>
        <taxon>Rhizophagus</taxon>
    </lineage>
</organism>
<dbReference type="OrthoDB" id="10500287at2759"/>
<evidence type="ECO:0000256" key="1">
    <source>
        <dbReference type="SAM" id="MobiDB-lite"/>
    </source>
</evidence>
<evidence type="ECO:0000313" key="3">
    <source>
        <dbReference type="Proteomes" id="UP000615446"/>
    </source>
</evidence>
<accession>A0A8H3LPF2</accession>
<dbReference type="AlphaFoldDB" id="A0A8H3LPF2"/>
<gene>
    <name evidence="2" type="ORF">RCL2_001918700</name>
</gene>
<dbReference type="Proteomes" id="UP000615446">
    <property type="component" value="Unassembled WGS sequence"/>
</dbReference>
<feature type="region of interest" description="Disordered" evidence="1">
    <location>
        <begin position="1"/>
        <end position="23"/>
    </location>
</feature>
<dbReference type="EMBL" id="BLAL01000215">
    <property type="protein sequence ID" value="GES92408.1"/>
    <property type="molecule type" value="Genomic_DNA"/>
</dbReference>
<reference evidence="2" key="1">
    <citation type="submission" date="2019-10" db="EMBL/GenBank/DDBJ databases">
        <title>Conservation and host-specific expression of non-tandemly repeated heterogenous ribosome RNA gene in arbuscular mycorrhizal fungi.</title>
        <authorList>
            <person name="Maeda T."/>
            <person name="Kobayashi Y."/>
            <person name="Nakagawa T."/>
            <person name="Ezawa T."/>
            <person name="Yamaguchi K."/>
            <person name="Bino T."/>
            <person name="Nishimoto Y."/>
            <person name="Shigenobu S."/>
            <person name="Kawaguchi M."/>
        </authorList>
    </citation>
    <scope>NUCLEOTIDE SEQUENCE</scope>
    <source>
        <strain evidence="2">HR1</strain>
    </source>
</reference>
<comment type="caution">
    <text evidence="2">The sequence shown here is derived from an EMBL/GenBank/DDBJ whole genome shotgun (WGS) entry which is preliminary data.</text>
</comment>
<proteinExistence type="predicted"/>
<protein>
    <submittedName>
        <fullName evidence="2">Uncharacterized protein</fullName>
    </submittedName>
</protein>
<sequence length="124" mass="13955">MSEEKNSSNLTKSPKNSILKKKSSSNINYDTELSINDDLYKQKKPSCISANQSDGSSGSKRSIFSNIGNIFQKKSQSHIHSMTMDNENHVSYDKGEKFATHVAISPNGQYICTLNSRRLQFKIF</sequence>
<evidence type="ECO:0000313" key="2">
    <source>
        <dbReference type="EMBL" id="GES92408.1"/>
    </source>
</evidence>
<name>A0A8H3LPF2_9GLOM</name>